<feature type="transmembrane region" description="Helical" evidence="1">
    <location>
        <begin position="50"/>
        <end position="70"/>
    </location>
</feature>
<organism evidence="2 3">
    <name type="scientific">Pseudomonas putida</name>
    <name type="common">Arthrobacter siderocapsulatus</name>
    <dbReference type="NCBI Taxonomy" id="303"/>
    <lineage>
        <taxon>Bacteria</taxon>
        <taxon>Pseudomonadati</taxon>
        <taxon>Pseudomonadota</taxon>
        <taxon>Gammaproteobacteria</taxon>
        <taxon>Pseudomonadales</taxon>
        <taxon>Pseudomonadaceae</taxon>
        <taxon>Pseudomonas</taxon>
    </lineage>
</organism>
<evidence type="ECO:0000313" key="3">
    <source>
        <dbReference type="Proteomes" id="UP000553948"/>
    </source>
</evidence>
<reference evidence="2 3" key="1">
    <citation type="submission" date="2020-07" db="EMBL/GenBank/DDBJ databases">
        <title>Diversity of carbapenemase encoding genes among Pseudomonas putida group clinical isolates in a tertiary Brazilian hospital.</title>
        <authorList>
            <person name="Alberto-Lei F."/>
            <person name="Nodari C.S."/>
            <person name="Streling A.P."/>
            <person name="Paulino J.T."/>
            <person name="Bessa-Neto F.O."/>
            <person name="Cayo R."/>
            <person name="Gales A.C."/>
        </authorList>
    </citation>
    <scope>NUCLEOTIDE SEQUENCE [LARGE SCALE GENOMIC DNA]</scope>
    <source>
        <strain evidence="2 3">12464</strain>
    </source>
</reference>
<dbReference type="AlphaFoldDB" id="A0A7W2QJF4"/>
<sequence length="152" mass="16309">MAFGLLMAPPVMLACVIASAFAICTGKKFAPPAKSGLAKFEAGMMKTSVYALVLIAPSAAIATTLTLNALDYTTCPQLRKSGSAWQTYWVSHPGFCFVPDSYTENGWPCKMVDGKNYALTRARSVAEPGGLDTWQFGCIGLQRVIYALLQLS</sequence>
<dbReference type="RefSeq" id="WP_176516760.1">
    <property type="nucleotide sequence ID" value="NZ_JACGDG010000011.1"/>
</dbReference>
<gene>
    <name evidence="2" type="ORF">H4C47_13785</name>
</gene>
<comment type="caution">
    <text evidence="2">The sequence shown here is derived from an EMBL/GenBank/DDBJ whole genome shotgun (WGS) entry which is preliminary data.</text>
</comment>
<keyword evidence="1" id="KW-0812">Transmembrane</keyword>
<dbReference type="Proteomes" id="UP000553948">
    <property type="component" value="Unassembled WGS sequence"/>
</dbReference>
<protein>
    <recommendedName>
        <fullName evidence="4">Transmembrane protein</fullName>
    </recommendedName>
</protein>
<keyword evidence="1" id="KW-0472">Membrane</keyword>
<evidence type="ECO:0000313" key="2">
    <source>
        <dbReference type="EMBL" id="MBA6116802.1"/>
    </source>
</evidence>
<proteinExistence type="predicted"/>
<dbReference type="EMBL" id="JACGDG010000011">
    <property type="protein sequence ID" value="MBA6116802.1"/>
    <property type="molecule type" value="Genomic_DNA"/>
</dbReference>
<evidence type="ECO:0000256" key="1">
    <source>
        <dbReference type="SAM" id="Phobius"/>
    </source>
</evidence>
<accession>A0A7W2QJF4</accession>
<name>A0A7W2QJF4_PSEPU</name>
<evidence type="ECO:0008006" key="4">
    <source>
        <dbReference type="Google" id="ProtNLM"/>
    </source>
</evidence>
<keyword evidence="1" id="KW-1133">Transmembrane helix</keyword>